<keyword evidence="1" id="KW-0812">Transmembrane</keyword>
<accession>A0A835SYL3</accession>
<keyword evidence="1" id="KW-0472">Membrane</keyword>
<protein>
    <submittedName>
        <fullName evidence="2">Uncharacterized protein</fullName>
    </submittedName>
</protein>
<comment type="caution">
    <text evidence="2">The sequence shown here is derived from an EMBL/GenBank/DDBJ whole genome shotgun (WGS) entry which is preliminary data.</text>
</comment>
<sequence length="128" mass="13273">MLQTIALVAVDVFGKGLVVEWQALMLTAVLVAASVINSIVQPIRLNLLRHLEAASSGVLVLTITLNLYFVTGTGEELVDQAGGTVIAVLVLVLNLGLIAGFAVYIGRASFAGVKEKHGDTLAAGCIDS</sequence>
<organism evidence="2 3">
    <name type="scientific">Chlamydomonas incerta</name>
    <dbReference type="NCBI Taxonomy" id="51695"/>
    <lineage>
        <taxon>Eukaryota</taxon>
        <taxon>Viridiplantae</taxon>
        <taxon>Chlorophyta</taxon>
        <taxon>core chlorophytes</taxon>
        <taxon>Chlorophyceae</taxon>
        <taxon>CS clade</taxon>
        <taxon>Chlamydomonadales</taxon>
        <taxon>Chlamydomonadaceae</taxon>
        <taxon>Chlamydomonas</taxon>
    </lineage>
</organism>
<dbReference type="InterPro" id="IPR051246">
    <property type="entry name" value="WDR48"/>
</dbReference>
<dbReference type="AlphaFoldDB" id="A0A835SYL3"/>
<feature type="transmembrane region" description="Helical" evidence="1">
    <location>
        <begin position="21"/>
        <end position="39"/>
    </location>
</feature>
<gene>
    <name evidence="2" type="ORF">HXX76_010436</name>
</gene>
<feature type="transmembrane region" description="Helical" evidence="1">
    <location>
        <begin position="51"/>
        <end position="69"/>
    </location>
</feature>
<dbReference type="PANTHER" id="PTHR19862:SF14">
    <property type="entry name" value="WD REPEAT-CONTAINING PROTEIN 48"/>
    <property type="match status" value="1"/>
</dbReference>
<dbReference type="OrthoDB" id="555648at2759"/>
<proteinExistence type="predicted"/>
<evidence type="ECO:0000256" key="1">
    <source>
        <dbReference type="SAM" id="Phobius"/>
    </source>
</evidence>
<dbReference type="GO" id="GO:0043130">
    <property type="term" value="F:ubiquitin binding"/>
    <property type="evidence" value="ECO:0007669"/>
    <property type="project" value="TreeGrafter"/>
</dbReference>
<keyword evidence="3" id="KW-1185">Reference proteome</keyword>
<dbReference type="EMBL" id="JAEHOC010000035">
    <property type="protein sequence ID" value="KAG2428286.1"/>
    <property type="molecule type" value="Genomic_DNA"/>
</dbReference>
<feature type="transmembrane region" description="Helical" evidence="1">
    <location>
        <begin position="81"/>
        <end position="106"/>
    </location>
</feature>
<keyword evidence="1" id="KW-1133">Transmembrane helix</keyword>
<name>A0A835SYL3_CHLIN</name>
<dbReference type="GO" id="GO:0000724">
    <property type="term" value="P:double-strand break repair via homologous recombination"/>
    <property type="evidence" value="ECO:0007669"/>
    <property type="project" value="TreeGrafter"/>
</dbReference>
<reference evidence="2" key="1">
    <citation type="journal article" date="2020" name="bioRxiv">
        <title>Comparative genomics of Chlamydomonas.</title>
        <authorList>
            <person name="Craig R.J."/>
            <person name="Hasan A.R."/>
            <person name="Ness R.W."/>
            <person name="Keightley P.D."/>
        </authorList>
    </citation>
    <scope>NUCLEOTIDE SEQUENCE</scope>
    <source>
        <strain evidence="2">SAG 7.73</strain>
    </source>
</reference>
<evidence type="ECO:0000313" key="2">
    <source>
        <dbReference type="EMBL" id="KAG2428286.1"/>
    </source>
</evidence>
<evidence type="ECO:0000313" key="3">
    <source>
        <dbReference type="Proteomes" id="UP000650467"/>
    </source>
</evidence>
<dbReference type="PANTHER" id="PTHR19862">
    <property type="entry name" value="WD REPEAT-CONTAINING PROTEIN 48"/>
    <property type="match status" value="1"/>
</dbReference>
<dbReference type="Proteomes" id="UP000650467">
    <property type="component" value="Unassembled WGS sequence"/>
</dbReference>